<proteinExistence type="predicted"/>
<dbReference type="OrthoDB" id="8238457at2"/>
<evidence type="ECO:0000313" key="2">
    <source>
        <dbReference type="Proteomes" id="UP000198796"/>
    </source>
</evidence>
<dbReference type="EMBL" id="FOJU01000001">
    <property type="protein sequence ID" value="SFA68729.1"/>
    <property type="molecule type" value="Genomic_DNA"/>
</dbReference>
<accession>A0A1I0UXA5</accession>
<dbReference type="InterPro" id="IPR045389">
    <property type="entry name" value="DUF6522"/>
</dbReference>
<dbReference type="RefSeq" id="WP_092059439.1">
    <property type="nucleotide sequence ID" value="NZ_FOJU01000001.1"/>
</dbReference>
<reference evidence="1 2" key="1">
    <citation type="submission" date="2016-10" db="EMBL/GenBank/DDBJ databases">
        <authorList>
            <person name="de Groot N.N."/>
        </authorList>
    </citation>
    <scope>NUCLEOTIDE SEQUENCE [LARGE SCALE GENOMIC DNA]</scope>
    <source>
        <strain evidence="1 2">DSM 29316</strain>
    </source>
</reference>
<gene>
    <name evidence="1" type="ORF">SAMN05421688_0024</name>
</gene>
<sequence length="99" mass="10619">MKNVTFTADGFVIDAEIVGTAFELPPADVPAKLRTGEITSRCETGVDEDAGRWRLTLYFNGRALRLVVDESGAIQSRATFPAHAPVAGPIDHTTMSAKT</sequence>
<dbReference type="Pfam" id="PF20132">
    <property type="entry name" value="DUF6522"/>
    <property type="match status" value="1"/>
</dbReference>
<organism evidence="1 2">
    <name type="scientific">Poseidonocella pacifica</name>
    <dbReference type="NCBI Taxonomy" id="871651"/>
    <lineage>
        <taxon>Bacteria</taxon>
        <taxon>Pseudomonadati</taxon>
        <taxon>Pseudomonadota</taxon>
        <taxon>Alphaproteobacteria</taxon>
        <taxon>Rhodobacterales</taxon>
        <taxon>Roseobacteraceae</taxon>
        <taxon>Poseidonocella</taxon>
    </lineage>
</organism>
<keyword evidence="2" id="KW-1185">Reference proteome</keyword>
<dbReference type="Proteomes" id="UP000198796">
    <property type="component" value="Unassembled WGS sequence"/>
</dbReference>
<name>A0A1I0UXA5_9RHOB</name>
<dbReference type="STRING" id="871651.SAMN05421688_0024"/>
<evidence type="ECO:0000313" key="1">
    <source>
        <dbReference type="EMBL" id="SFA68729.1"/>
    </source>
</evidence>
<dbReference type="AlphaFoldDB" id="A0A1I0UXA5"/>
<protein>
    <submittedName>
        <fullName evidence="1">Uncharacterized protein</fullName>
    </submittedName>
</protein>